<evidence type="ECO:0000256" key="3">
    <source>
        <dbReference type="SAM" id="SignalP"/>
    </source>
</evidence>
<dbReference type="PROSITE" id="PS51257">
    <property type="entry name" value="PROKAR_LIPOPROTEIN"/>
    <property type="match status" value="1"/>
</dbReference>
<dbReference type="InterPro" id="IPR027385">
    <property type="entry name" value="Beta-barrel_OMP"/>
</dbReference>
<organism evidence="5 6">
    <name type="scientific">Massilia agri</name>
    <dbReference type="NCBI Taxonomy" id="1886785"/>
    <lineage>
        <taxon>Bacteria</taxon>
        <taxon>Pseudomonadati</taxon>
        <taxon>Pseudomonadota</taxon>
        <taxon>Betaproteobacteria</taxon>
        <taxon>Burkholderiales</taxon>
        <taxon>Oxalobacteraceae</taxon>
        <taxon>Telluria group</taxon>
        <taxon>Massilia</taxon>
    </lineage>
</organism>
<sequence>MRKWLAVLLSGYVIAGVACAAGPVSENRPVAPQAYAGLGIGLVDYSGGGSKASPKLFGGYEFTNKLAIEAGGVDFKKGYGMYIAVKPTIPLSEKLSVYGKVGVAKSRREIVLPAAPAIKKSDTGAYGAFGLQYSVTPNTAITAEYERFGKKKDAGAKEDVWTLALKFFF</sequence>
<comment type="caution">
    <text evidence="5">The sequence shown here is derived from an EMBL/GenBank/DDBJ whole genome shotgun (WGS) entry which is preliminary data.</text>
</comment>
<dbReference type="SUPFAM" id="SSF56925">
    <property type="entry name" value="OMPA-like"/>
    <property type="match status" value="1"/>
</dbReference>
<dbReference type="Gene3D" id="2.40.160.20">
    <property type="match status" value="1"/>
</dbReference>
<feature type="domain" description="Outer membrane protein beta-barrel" evidence="4">
    <location>
        <begin position="29"/>
        <end position="165"/>
    </location>
</feature>
<evidence type="ECO:0000313" key="6">
    <source>
        <dbReference type="Proteomes" id="UP001206572"/>
    </source>
</evidence>
<dbReference type="InterPro" id="IPR011250">
    <property type="entry name" value="OMP/PagP_B-barrel"/>
</dbReference>
<feature type="chain" id="PRO_5047254461" evidence="3">
    <location>
        <begin position="21"/>
        <end position="169"/>
    </location>
</feature>
<dbReference type="RefSeq" id="WP_258829514.1">
    <property type="nucleotide sequence ID" value="NZ_JANUHA010000016.1"/>
</dbReference>
<evidence type="ECO:0000256" key="2">
    <source>
        <dbReference type="ARBA" id="ARBA00022729"/>
    </source>
</evidence>
<dbReference type="Pfam" id="PF13505">
    <property type="entry name" value="OMP_b-brl"/>
    <property type="match status" value="1"/>
</dbReference>
<gene>
    <name evidence="5" type="ORF">NX780_19330</name>
</gene>
<evidence type="ECO:0000259" key="4">
    <source>
        <dbReference type="Pfam" id="PF13505"/>
    </source>
</evidence>
<keyword evidence="6" id="KW-1185">Reference proteome</keyword>
<name>A0ABT2ARC9_9BURK</name>
<dbReference type="EMBL" id="JANUHA010000016">
    <property type="protein sequence ID" value="MCS0598500.1"/>
    <property type="molecule type" value="Genomic_DNA"/>
</dbReference>
<protein>
    <submittedName>
        <fullName evidence="5">Outer membrane beta-barrel protein</fullName>
    </submittedName>
</protein>
<proteinExistence type="predicted"/>
<reference evidence="5 6" key="1">
    <citation type="submission" date="2022-08" db="EMBL/GenBank/DDBJ databases">
        <title>Reclassification of Massilia species as members of the genera Telluria, Duganella, Pseudoduganella, Mokoshia gen. nov. and Zemynaea gen. nov. using orthogonal and non-orthogonal genome-based approaches.</title>
        <authorList>
            <person name="Bowman J.P."/>
        </authorList>
    </citation>
    <scope>NUCLEOTIDE SEQUENCE [LARGE SCALE GENOMIC DNA]</scope>
    <source>
        <strain evidence="5 6">JCM 31661</strain>
    </source>
</reference>
<comment type="subcellular location">
    <subcellularLocation>
        <location evidence="1">Cell outer membrane</location>
    </subcellularLocation>
</comment>
<accession>A0ABT2ARC9</accession>
<dbReference type="Proteomes" id="UP001206572">
    <property type="component" value="Unassembled WGS sequence"/>
</dbReference>
<feature type="signal peptide" evidence="3">
    <location>
        <begin position="1"/>
        <end position="20"/>
    </location>
</feature>
<keyword evidence="2 3" id="KW-0732">Signal</keyword>
<evidence type="ECO:0000313" key="5">
    <source>
        <dbReference type="EMBL" id="MCS0598500.1"/>
    </source>
</evidence>
<evidence type="ECO:0000256" key="1">
    <source>
        <dbReference type="ARBA" id="ARBA00004442"/>
    </source>
</evidence>